<name>A0A2S8NTL0_9MOLU</name>
<comment type="caution">
    <text evidence="1">The sequence shown here is derived from an EMBL/GenBank/DDBJ whole genome shotgun (WGS) entry which is preliminary data.</text>
</comment>
<reference evidence="1 2" key="1">
    <citation type="submission" date="2018-02" db="EMBL/GenBank/DDBJ databases">
        <title>Metagenomics reveals mixed infection of spiroplasma and phytoplasma in chicory.</title>
        <authorList>
            <person name="Polano C."/>
            <person name="Moruzzi S."/>
            <person name="Ermacora P."/>
            <person name="Ferrini F."/>
            <person name="Martini M."/>
            <person name="Firrao G."/>
        </authorList>
    </citation>
    <scope>NUCLEOTIDE SEQUENCE [LARGE SCALE GENOMIC DNA]</scope>
    <source>
        <strain evidence="1 2">ChiP</strain>
    </source>
</reference>
<gene>
    <name evidence="1" type="ORF">C6B37_02205</name>
</gene>
<dbReference type="Proteomes" id="UP000238672">
    <property type="component" value="Unassembled WGS sequence"/>
</dbReference>
<dbReference type="AlphaFoldDB" id="A0A2S8NTL0"/>
<sequence>MLIKDYTLGKKDIKFATYAQQFINNLQQATHLSLNEQKEIINQFEKNLFVAKEIHFGPNIKSNFYGYHLFELINAMQETRLINLRNRKICFINHELGEHFLVNEKDINDKKTINAYYLLAKEIFNKKKREDKIAFIKENIENLPFSPISDNYKNLSIKEIDKIYIDICCALSPQFKQNLKKTVSLANIVRNIETSKKKARLKAIHNFYQENKLSFLTLTLPKHNANGSLSKEVLNLDKIEPLSKLFMKKLRQEMRIYLKQKLNYSLSKIKYFMKKTFKSLKVTQIQQSKVIHFHFLFNVNLLKMFGYDNKVMFQRKGLLFNTEFYQNPEYYQKNQAKYNNHNGWFFQQNKNLIIPLVTKWWADIVSNNLPSLKKLNPRSQNLQIFTKSKNNEITIKQEINECFLKTTTVKNNFADIVSNYVTKYASGLTINEMSKMIVKNNRLFIGKRLFQFSLSCQSCPIEKTIKYLPFDLLQQSKELTAFYFQDILNFKKEHIFTHLLKNHMMRVNGFQRIKNDQSLTFFHQNQTLFSQKYRQFLGKTATFYFTAYYSATPFDSLKARKKYLLMLESLNHIFNLSQLKKHQPLENNHDKIKYYTQFHNYIDPLSQRLVC</sequence>
<accession>A0A2S8NTL0</accession>
<proteinExistence type="predicted"/>
<evidence type="ECO:0000313" key="2">
    <source>
        <dbReference type="Proteomes" id="UP000238672"/>
    </source>
</evidence>
<organism evidence="1 2">
    <name type="scientific">Candidatus Phytoplasma phoenicium</name>
    <dbReference type="NCBI Taxonomy" id="198422"/>
    <lineage>
        <taxon>Bacteria</taxon>
        <taxon>Bacillati</taxon>
        <taxon>Mycoplasmatota</taxon>
        <taxon>Mollicutes</taxon>
        <taxon>Acholeplasmatales</taxon>
        <taxon>Acholeplasmataceae</taxon>
        <taxon>Candidatus Phytoplasma</taxon>
        <taxon>16SrIX (Pigeon pea witches'-broom group)</taxon>
    </lineage>
</organism>
<evidence type="ECO:0000313" key="1">
    <source>
        <dbReference type="EMBL" id="PQP79269.1"/>
    </source>
</evidence>
<keyword evidence="2" id="KW-1185">Reference proteome</keyword>
<protein>
    <submittedName>
        <fullName evidence="1">Uncharacterized protein</fullName>
    </submittedName>
</protein>
<dbReference type="EMBL" id="PUUG01000074">
    <property type="protein sequence ID" value="PQP79269.1"/>
    <property type="molecule type" value="Genomic_DNA"/>
</dbReference>